<keyword evidence="1 5" id="KW-0547">Nucleotide-binding</keyword>
<dbReference type="SUPFAM" id="SSF52540">
    <property type="entry name" value="P-loop containing nucleoside triphosphate hydrolases"/>
    <property type="match status" value="1"/>
</dbReference>
<dbReference type="EMBL" id="FJ008719">
    <property type="protein sequence ID" value="ACI87873.1"/>
    <property type="molecule type" value="Genomic_DNA"/>
</dbReference>
<dbReference type="GO" id="GO:0005524">
    <property type="term" value="F:ATP binding"/>
    <property type="evidence" value="ECO:0007669"/>
    <property type="project" value="UniProtKB-UniRule"/>
</dbReference>
<evidence type="ECO:0000256" key="4">
    <source>
        <dbReference type="ARBA" id="ARBA00022884"/>
    </source>
</evidence>
<dbReference type="InterPro" id="IPR011545">
    <property type="entry name" value="DEAD/DEAH_box_helicase_dom"/>
</dbReference>
<feature type="domain" description="Helicase C-terminal" evidence="7">
    <location>
        <begin position="185"/>
        <end position="354"/>
    </location>
</feature>
<protein>
    <recommendedName>
        <fullName evidence="5">ATP-dependent RNA helicase</fullName>
        <ecNumber evidence="5">3.6.4.13</ecNumber>
    </recommendedName>
</protein>
<evidence type="ECO:0000256" key="2">
    <source>
        <dbReference type="ARBA" id="ARBA00022801"/>
    </source>
</evidence>
<dbReference type="PROSITE" id="PS51194">
    <property type="entry name" value="HELICASE_CTER"/>
    <property type="match status" value="1"/>
</dbReference>
<dbReference type="PROSITE" id="PS51192">
    <property type="entry name" value="HELICASE_ATP_BIND_1"/>
    <property type="match status" value="1"/>
</dbReference>
<dbReference type="InterPro" id="IPR027417">
    <property type="entry name" value="P-loop_NTPase"/>
</dbReference>
<name>B6UKX8_9MICR</name>
<dbReference type="EC" id="3.6.4.13" evidence="5"/>
<dbReference type="InterPro" id="IPR014001">
    <property type="entry name" value="Helicase_ATP-bd"/>
</dbReference>
<dbReference type="PANTHER" id="PTHR24031">
    <property type="entry name" value="RNA HELICASE"/>
    <property type="match status" value="1"/>
</dbReference>
<keyword evidence="3 5" id="KW-0067">ATP-binding</keyword>
<keyword evidence="5 8" id="KW-0347">Helicase</keyword>
<dbReference type="GO" id="GO:0016887">
    <property type="term" value="F:ATP hydrolysis activity"/>
    <property type="evidence" value="ECO:0007669"/>
    <property type="project" value="RHEA"/>
</dbReference>
<evidence type="ECO:0000313" key="8">
    <source>
        <dbReference type="EMBL" id="ACI87873.1"/>
    </source>
</evidence>
<dbReference type="SMART" id="SM00487">
    <property type="entry name" value="DEXDc"/>
    <property type="match status" value="1"/>
</dbReference>
<dbReference type="SMART" id="SM00490">
    <property type="entry name" value="HELICc"/>
    <property type="match status" value="1"/>
</dbReference>
<comment type="similarity">
    <text evidence="5">Belongs to the DEAD box helicase family.</text>
</comment>
<dbReference type="CDD" id="cd18787">
    <property type="entry name" value="SF2_C_DEAD"/>
    <property type="match status" value="1"/>
</dbReference>
<dbReference type="InterPro" id="IPR001650">
    <property type="entry name" value="Helicase_C-like"/>
</dbReference>
<comment type="catalytic activity">
    <reaction evidence="5">
        <text>ATP + H2O = ADP + phosphate + H(+)</text>
        <dbReference type="Rhea" id="RHEA:13065"/>
        <dbReference type="ChEBI" id="CHEBI:15377"/>
        <dbReference type="ChEBI" id="CHEBI:15378"/>
        <dbReference type="ChEBI" id="CHEBI:30616"/>
        <dbReference type="ChEBI" id="CHEBI:43474"/>
        <dbReference type="ChEBI" id="CHEBI:456216"/>
        <dbReference type="EC" id="3.6.4.13"/>
    </reaction>
</comment>
<evidence type="ECO:0000256" key="1">
    <source>
        <dbReference type="ARBA" id="ARBA00022741"/>
    </source>
</evidence>
<dbReference type="Gene3D" id="3.40.50.300">
    <property type="entry name" value="P-loop containing nucleotide triphosphate hydrolases"/>
    <property type="match status" value="2"/>
</dbReference>
<accession>B6UKX8</accession>
<dbReference type="Pfam" id="PF00270">
    <property type="entry name" value="DEAD"/>
    <property type="match status" value="1"/>
</dbReference>
<dbReference type="AlphaFoldDB" id="B6UKX8"/>
<evidence type="ECO:0000256" key="3">
    <source>
        <dbReference type="ARBA" id="ARBA00022840"/>
    </source>
</evidence>
<evidence type="ECO:0000259" key="7">
    <source>
        <dbReference type="PROSITE" id="PS51194"/>
    </source>
</evidence>
<evidence type="ECO:0000256" key="5">
    <source>
        <dbReference type="RuleBase" id="RU365068"/>
    </source>
</evidence>
<keyword evidence="4 5" id="KW-0694">RNA-binding</keyword>
<comment type="domain">
    <text evidence="5">The Q motif is unique to and characteristic of the DEAD box family of RNA helicases and controls ATP binding and hydrolysis.</text>
</comment>
<evidence type="ECO:0000259" key="6">
    <source>
        <dbReference type="PROSITE" id="PS51192"/>
    </source>
</evidence>
<dbReference type="Pfam" id="PF00271">
    <property type="entry name" value="Helicase_C"/>
    <property type="match status" value="1"/>
</dbReference>
<dbReference type="VEuPathDB" id="MicrosporidiaDB:EBI_25295"/>
<proteinExistence type="inferred from homology"/>
<dbReference type="GO" id="GO:0003724">
    <property type="term" value="F:RNA helicase activity"/>
    <property type="evidence" value="ECO:0007669"/>
    <property type="project" value="UniProtKB-EC"/>
</dbReference>
<keyword evidence="2 5" id="KW-0378">Hydrolase</keyword>
<dbReference type="GO" id="GO:0003723">
    <property type="term" value="F:RNA binding"/>
    <property type="evidence" value="ECO:0007669"/>
    <property type="project" value="UniProtKB-UniRule"/>
</dbReference>
<comment type="function">
    <text evidence="5">RNA helicase.</text>
</comment>
<organism evidence="8">
    <name type="scientific">Enterocytozoon bieneusi</name>
    <dbReference type="NCBI Taxonomy" id="31281"/>
    <lineage>
        <taxon>Eukaryota</taxon>
        <taxon>Fungi</taxon>
        <taxon>Fungi incertae sedis</taxon>
        <taxon>Microsporidia</taxon>
        <taxon>Enterocytozoonidae</taxon>
        <taxon>Enterocytozoon</taxon>
    </lineage>
</organism>
<reference evidence="8" key="1">
    <citation type="journal article" date="2008" name="Curr. Biol.">
        <title>Microsporidia evolved from ancestral sexual fungi.</title>
        <authorList>
            <person name="Lee S.C."/>
            <person name="Corradi N."/>
            <person name="Byrnes E.J.III."/>
            <person name="Torres-Martinez S."/>
            <person name="Dietrich F.S."/>
            <person name="Keeling P.J."/>
            <person name="Heitman J."/>
        </authorList>
    </citation>
    <scope>NUCLEOTIDE SEQUENCE</scope>
    <source>
        <strain evidence="8">H348</strain>
    </source>
</reference>
<sequence>MAVKAESTELKRVKGGSFRTMNLDSRLYHNIAFENPTPIQRKTIPEILIGRSIVGIGRTGSGKTLCYLIPAVQGAIENKRCLIILPTRELVFQTKRILKMLSRKINLDGRVEITTPNENTHAKDRDMVVVDEFDRILEERSLRERFERMVEGYEGQRVYFSATLPNEPIKDIETIIRLESRIPEAIEHFFYYVPSESKENALLSVLDRSLKTIIFASTKYGVVLLLEILNDMGFGALGIYSGMDEDARKCHFDAFVEGRTMILIVTDVAARGLDIPHLDVSISYDLCDEKTFVHRVGRVREIGKNISFVTYSDVFHFFNIRETHLPEVEIGLMPQDLLDKFDLSKFRYSKERAARGYQRCLKFRGKVCVPSEFKGAIDQFKIHSRFANKETLADQIKRLRSRKTMKTVDEKATFNDPGKEYKDKYYIPYNLKETITHTSAFGINRDDYVREKKEEPYRKRRCKNNK</sequence>
<feature type="domain" description="Helicase ATP-binding" evidence="6">
    <location>
        <begin position="44"/>
        <end position="182"/>
    </location>
</feature>